<dbReference type="Proteomes" id="UP001295684">
    <property type="component" value="Unassembled WGS sequence"/>
</dbReference>
<sequence>MGISSRVCREILISTLKINASRFKRVVAAFKHVHLIRFSLCKISIPKAFNLSQALRNTKINIFDCSYCGNSNYCGWKNNPQEFASLIKALVTSPDLKLSLQRIEAYHSCISMSKIRKILDANSFNNVDIIS</sequence>
<comment type="caution">
    <text evidence="1">The sequence shown here is derived from an EMBL/GenBank/DDBJ whole genome shotgun (WGS) entry which is preliminary data.</text>
</comment>
<dbReference type="AlphaFoldDB" id="A0AAD1UJW0"/>
<gene>
    <name evidence="1" type="ORF">ECRASSUSDP1_LOCUS11390</name>
</gene>
<protein>
    <submittedName>
        <fullName evidence="1">Uncharacterized protein</fullName>
    </submittedName>
</protein>
<organism evidence="1 2">
    <name type="scientific">Euplotes crassus</name>
    <dbReference type="NCBI Taxonomy" id="5936"/>
    <lineage>
        <taxon>Eukaryota</taxon>
        <taxon>Sar</taxon>
        <taxon>Alveolata</taxon>
        <taxon>Ciliophora</taxon>
        <taxon>Intramacronucleata</taxon>
        <taxon>Spirotrichea</taxon>
        <taxon>Hypotrichia</taxon>
        <taxon>Euplotida</taxon>
        <taxon>Euplotidae</taxon>
        <taxon>Moneuplotes</taxon>
    </lineage>
</organism>
<proteinExistence type="predicted"/>
<name>A0AAD1UJW0_EUPCR</name>
<evidence type="ECO:0000313" key="1">
    <source>
        <dbReference type="EMBL" id="CAI2370082.1"/>
    </source>
</evidence>
<keyword evidence="2" id="KW-1185">Reference proteome</keyword>
<dbReference type="EMBL" id="CAMPGE010011245">
    <property type="protein sequence ID" value="CAI2370082.1"/>
    <property type="molecule type" value="Genomic_DNA"/>
</dbReference>
<accession>A0AAD1UJW0</accession>
<reference evidence="1" key="1">
    <citation type="submission" date="2023-07" db="EMBL/GenBank/DDBJ databases">
        <authorList>
            <consortium name="AG Swart"/>
            <person name="Singh M."/>
            <person name="Singh A."/>
            <person name="Seah K."/>
            <person name="Emmerich C."/>
        </authorList>
    </citation>
    <scope>NUCLEOTIDE SEQUENCE</scope>
    <source>
        <strain evidence="1">DP1</strain>
    </source>
</reference>
<evidence type="ECO:0000313" key="2">
    <source>
        <dbReference type="Proteomes" id="UP001295684"/>
    </source>
</evidence>